<keyword evidence="3" id="KW-0687">Ribonucleoprotein</keyword>
<dbReference type="GO" id="GO:1990904">
    <property type="term" value="C:ribonucleoprotein complex"/>
    <property type="evidence" value="ECO:0007669"/>
    <property type="project" value="UniProtKB-KW"/>
</dbReference>
<feature type="compositionally biased region" description="Polar residues" evidence="4">
    <location>
        <begin position="152"/>
        <end position="167"/>
    </location>
</feature>
<gene>
    <name evidence="5" type="ORF">HU200_018871</name>
</gene>
<evidence type="ECO:0000256" key="2">
    <source>
        <dbReference type="ARBA" id="ARBA00022980"/>
    </source>
</evidence>
<dbReference type="Pfam" id="PF01165">
    <property type="entry name" value="Ribosomal_S21"/>
    <property type="match status" value="1"/>
</dbReference>
<evidence type="ECO:0000256" key="1">
    <source>
        <dbReference type="ARBA" id="ARBA00006640"/>
    </source>
</evidence>
<dbReference type="GO" id="GO:0006412">
    <property type="term" value="P:translation"/>
    <property type="evidence" value="ECO:0007669"/>
    <property type="project" value="InterPro"/>
</dbReference>
<dbReference type="Gene3D" id="1.20.5.1150">
    <property type="entry name" value="Ribosomal protein S8"/>
    <property type="match status" value="1"/>
</dbReference>
<protein>
    <recommendedName>
        <fullName evidence="7">30S ribosomal protein S21, chloroplastic</fullName>
    </recommendedName>
</protein>
<sequence>MAAPATTSLLSTPLQMPLAPPFSGKSSPPSVVHVARRAPTAVVAAKGYNVQILVDENEGEESIFRRFRREVMRAGVLQEIKRRRRYESKTDEKKRKAREAGRRNRRRRMMDEPRFPEEDAGAAGGARDEDDDNWEIDGLLEGTAAEAARSRTPPNSGGNQRTKTSLTEPAGLGIAPSPPSLLEHQRRLLHLPRSLKPHHKLRISTVPATSAANSLSLHRPAALPMASSTRVYCWLLLAAAVAMACVALAESSAGGAEAPAPASSVFGCNPITDKTCTPQVVPKVLPGGGVDIDGDGDEDELPGFDPHLTILGHAH</sequence>
<evidence type="ECO:0000256" key="4">
    <source>
        <dbReference type="SAM" id="MobiDB-lite"/>
    </source>
</evidence>
<name>A0A835F3Z2_9POAL</name>
<dbReference type="NCBIfam" id="TIGR00030">
    <property type="entry name" value="S21p"/>
    <property type="match status" value="1"/>
</dbReference>
<dbReference type="InterPro" id="IPR038380">
    <property type="entry name" value="Ribosomal_bS21_sf"/>
</dbReference>
<organism evidence="5 6">
    <name type="scientific">Digitaria exilis</name>
    <dbReference type="NCBI Taxonomy" id="1010633"/>
    <lineage>
        <taxon>Eukaryota</taxon>
        <taxon>Viridiplantae</taxon>
        <taxon>Streptophyta</taxon>
        <taxon>Embryophyta</taxon>
        <taxon>Tracheophyta</taxon>
        <taxon>Spermatophyta</taxon>
        <taxon>Magnoliopsida</taxon>
        <taxon>Liliopsida</taxon>
        <taxon>Poales</taxon>
        <taxon>Poaceae</taxon>
        <taxon>PACMAD clade</taxon>
        <taxon>Panicoideae</taxon>
        <taxon>Panicodae</taxon>
        <taxon>Paniceae</taxon>
        <taxon>Anthephorinae</taxon>
        <taxon>Digitaria</taxon>
    </lineage>
</organism>
<feature type="region of interest" description="Disordered" evidence="4">
    <location>
        <begin position="85"/>
        <end position="179"/>
    </location>
</feature>
<dbReference type="PANTHER" id="PTHR21109:SF0">
    <property type="entry name" value="SMALL RIBOSOMAL SUBUNIT PROTEIN BS21M"/>
    <property type="match status" value="1"/>
</dbReference>
<comment type="similarity">
    <text evidence="1">Belongs to the bacterial ribosomal protein bS21 family.</text>
</comment>
<evidence type="ECO:0008006" key="7">
    <source>
        <dbReference type="Google" id="ProtNLM"/>
    </source>
</evidence>
<reference evidence="5" key="1">
    <citation type="submission" date="2020-07" db="EMBL/GenBank/DDBJ databases">
        <title>Genome sequence and genetic diversity analysis of an under-domesticated orphan crop, white fonio (Digitaria exilis).</title>
        <authorList>
            <person name="Bennetzen J.L."/>
            <person name="Chen S."/>
            <person name="Ma X."/>
            <person name="Wang X."/>
            <person name="Yssel A.E.J."/>
            <person name="Chaluvadi S.R."/>
            <person name="Johnson M."/>
            <person name="Gangashetty P."/>
            <person name="Hamidou F."/>
            <person name="Sanogo M.D."/>
            <person name="Zwaenepoel A."/>
            <person name="Wallace J."/>
            <person name="Van De Peer Y."/>
            <person name="Van Deynze A."/>
        </authorList>
    </citation>
    <scope>NUCLEOTIDE SEQUENCE</scope>
    <source>
        <tissue evidence="5">Leaves</tissue>
    </source>
</reference>
<accession>A0A835F3Z2</accession>
<dbReference type="InterPro" id="IPR001911">
    <property type="entry name" value="Ribosomal_bS21"/>
</dbReference>
<dbReference type="OrthoDB" id="785538at2759"/>
<dbReference type="AlphaFoldDB" id="A0A835F3Z2"/>
<proteinExistence type="inferred from homology"/>
<feature type="compositionally biased region" description="Basic and acidic residues" evidence="4">
    <location>
        <begin position="87"/>
        <end position="102"/>
    </location>
</feature>
<dbReference type="GO" id="GO:0003735">
    <property type="term" value="F:structural constituent of ribosome"/>
    <property type="evidence" value="ECO:0007669"/>
    <property type="project" value="InterPro"/>
</dbReference>
<comment type="caution">
    <text evidence="5">The sequence shown here is derived from an EMBL/GenBank/DDBJ whole genome shotgun (WGS) entry which is preliminary data.</text>
</comment>
<dbReference type="HAMAP" id="MF_00358">
    <property type="entry name" value="Ribosomal_bS21"/>
    <property type="match status" value="1"/>
</dbReference>
<keyword evidence="6" id="KW-1185">Reference proteome</keyword>
<evidence type="ECO:0000313" key="6">
    <source>
        <dbReference type="Proteomes" id="UP000636709"/>
    </source>
</evidence>
<dbReference type="EMBL" id="JACEFO010001631">
    <property type="protein sequence ID" value="KAF8727643.1"/>
    <property type="molecule type" value="Genomic_DNA"/>
</dbReference>
<dbReference type="PRINTS" id="PR00976">
    <property type="entry name" value="RIBOSOMALS21"/>
</dbReference>
<dbReference type="PANTHER" id="PTHR21109">
    <property type="entry name" value="MITOCHONDRIAL 28S RIBOSOMAL PROTEIN S21"/>
    <property type="match status" value="1"/>
</dbReference>
<keyword evidence="2" id="KW-0689">Ribosomal protein</keyword>
<evidence type="ECO:0000256" key="3">
    <source>
        <dbReference type="ARBA" id="ARBA00023274"/>
    </source>
</evidence>
<dbReference type="Proteomes" id="UP000636709">
    <property type="component" value="Unassembled WGS sequence"/>
</dbReference>
<evidence type="ECO:0000313" key="5">
    <source>
        <dbReference type="EMBL" id="KAF8727643.1"/>
    </source>
</evidence>
<dbReference type="GO" id="GO:0005840">
    <property type="term" value="C:ribosome"/>
    <property type="evidence" value="ECO:0007669"/>
    <property type="project" value="UniProtKB-KW"/>
</dbReference>